<organism evidence="1 2">
    <name type="scientific">Araneus ventricosus</name>
    <name type="common">Orbweaver spider</name>
    <name type="synonym">Epeira ventricosa</name>
    <dbReference type="NCBI Taxonomy" id="182803"/>
    <lineage>
        <taxon>Eukaryota</taxon>
        <taxon>Metazoa</taxon>
        <taxon>Ecdysozoa</taxon>
        <taxon>Arthropoda</taxon>
        <taxon>Chelicerata</taxon>
        <taxon>Arachnida</taxon>
        <taxon>Araneae</taxon>
        <taxon>Araneomorphae</taxon>
        <taxon>Entelegynae</taxon>
        <taxon>Araneoidea</taxon>
        <taxon>Araneidae</taxon>
        <taxon>Araneus</taxon>
    </lineage>
</organism>
<proteinExistence type="predicted"/>
<sequence length="149" mass="17069">MSHLLPHPSKLKESASNWPSSVLKAKLSMTILEPVLGTGELNDDELYPPDKFFSNSSKQQTGDGLYGPKIIYQEGNLFLRRNSSNRREERSGLQYILKSKLHHIKHFHLYGFQLLFHGRFLDSMHPDFYFFGISDSISSSLGEFADHPQ</sequence>
<reference evidence="1 2" key="1">
    <citation type="journal article" date="2019" name="Sci. Rep.">
        <title>Orb-weaving spider Araneus ventricosus genome elucidates the spidroin gene catalogue.</title>
        <authorList>
            <person name="Kono N."/>
            <person name="Nakamura H."/>
            <person name="Ohtoshi R."/>
            <person name="Moran D.A.P."/>
            <person name="Shinohara A."/>
            <person name="Yoshida Y."/>
            <person name="Fujiwara M."/>
            <person name="Mori M."/>
            <person name="Tomita M."/>
            <person name="Arakawa K."/>
        </authorList>
    </citation>
    <scope>NUCLEOTIDE SEQUENCE [LARGE SCALE GENOMIC DNA]</scope>
</reference>
<evidence type="ECO:0000313" key="2">
    <source>
        <dbReference type="Proteomes" id="UP000499080"/>
    </source>
</evidence>
<gene>
    <name evidence="1" type="ORF">AVEN_16726_1</name>
</gene>
<dbReference type="AlphaFoldDB" id="A0A4Y2GJ95"/>
<evidence type="ECO:0000313" key="1">
    <source>
        <dbReference type="EMBL" id="GBM52608.1"/>
    </source>
</evidence>
<protein>
    <submittedName>
        <fullName evidence="1">Uncharacterized protein</fullName>
    </submittedName>
</protein>
<dbReference type="Proteomes" id="UP000499080">
    <property type="component" value="Unassembled WGS sequence"/>
</dbReference>
<accession>A0A4Y2GJ95</accession>
<keyword evidence="2" id="KW-1185">Reference proteome</keyword>
<comment type="caution">
    <text evidence="1">The sequence shown here is derived from an EMBL/GenBank/DDBJ whole genome shotgun (WGS) entry which is preliminary data.</text>
</comment>
<dbReference type="EMBL" id="BGPR01001385">
    <property type="protein sequence ID" value="GBM52608.1"/>
    <property type="molecule type" value="Genomic_DNA"/>
</dbReference>
<name>A0A4Y2GJ95_ARAVE</name>